<evidence type="ECO:0000256" key="9">
    <source>
        <dbReference type="ARBA" id="ARBA00023136"/>
    </source>
</evidence>
<keyword evidence="6" id="KW-0408">Iron</keyword>
<evidence type="ECO:0000256" key="6">
    <source>
        <dbReference type="ARBA" id="ARBA00023004"/>
    </source>
</evidence>
<dbReference type="PANTHER" id="PTHR32552">
    <property type="entry name" value="FERRICHROME IRON RECEPTOR-RELATED"/>
    <property type="match status" value="1"/>
</dbReference>
<evidence type="ECO:0000256" key="1">
    <source>
        <dbReference type="ARBA" id="ARBA00004571"/>
    </source>
</evidence>
<reference evidence="16 17" key="1">
    <citation type="submission" date="2020-07" db="EMBL/GenBank/DDBJ databases">
        <title>Complete genome sequence for Sandaracinobacter sp. M6.</title>
        <authorList>
            <person name="Tang Y."/>
            <person name="Liu Q."/>
            <person name="Guo Z."/>
            <person name="Lei P."/>
            <person name="Huang B."/>
        </authorList>
    </citation>
    <scope>NUCLEOTIDE SEQUENCE [LARGE SCALE GENOMIC DNA]</scope>
    <source>
        <strain evidence="16 17">M6</strain>
    </source>
</reference>
<comment type="similarity">
    <text evidence="11 12">Belongs to the TonB-dependent receptor family.</text>
</comment>
<dbReference type="EMBL" id="CP059851">
    <property type="protein sequence ID" value="QMW23442.1"/>
    <property type="molecule type" value="Genomic_DNA"/>
</dbReference>
<dbReference type="PANTHER" id="PTHR32552:SF81">
    <property type="entry name" value="TONB-DEPENDENT OUTER MEMBRANE RECEPTOR"/>
    <property type="match status" value="1"/>
</dbReference>
<evidence type="ECO:0000256" key="13">
    <source>
        <dbReference type="SAM" id="SignalP"/>
    </source>
</evidence>
<evidence type="ECO:0000313" key="16">
    <source>
        <dbReference type="EMBL" id="QMW23442.1"/>
    </source>
</evidence>
<comment type="subcellular location">
    <subcellularLocation>
        <location evidence="1 11">Cell outer membrane</location>
        <topology evidence="1 11">Multi-pass membrane protein</topology>
    </subcellularLocation>
</comment>
<dbReference type="PROSITE" id="PS52016">
    <property type="entry name" value="TONB_DEPENDENT_REC_3"/>
    <property type="match status" value="1"/>
</dbReference>
<dbReference type="SUPFAM" id="SSF56935">
    <property type="entry name" value="Porins"/>
    <property type="match status" value="1"/>
</dbReference>
<evidence type="ECO:0000256" key="3">
    <source>
        <dbReference type="ARBA" id="ARBA00022452"/>
    </source>
</evidence>
<dbReference type="Gene3D" id="2.40.170.20">
    <property type="entry name" value="TonB-dependent receptor, beta-barrel domain"/>
    <property type="match status" value="3"/>
</dbReference>
<dbReference type="Pfam" id="PF07715">
    <property type="entry name" value="Plug"/>
    <property type="match status" value="1"/>
</dbReference>
<keyword evidence="10 11" id="KW-0998">Cell outer membrane</keyword>
<keyword evidence="5 11" id="KW-0812">Transmembrane</keyword>
<keyword evidence="9 11" id="KW-0472">Membrane</keyword>
<feature type="chain" id="PRO_5029021543" evidence="13">
    <location>
        <begin position="30"/>
        <end position="897"/>
    </location>
</feature>
<dbReference type="InterPro" id="IPR039426">
    <property type="entry name" value="TonB-dep_rcpt-like"/>
</dbReference>
<feature type="signal peptide" evidence="13">
    <location>
        <begin position="1"/>
        <end position="29"/>
    </location>
</feature>
<evidence type="ECO:0000259" key="14">
    <source>
        <dbReference type="Pfam" id="PF00593"/>
    </source>
</evidence>
<organism evidence="16 17">
    <name type="scientific">Sandaracinobacteroides saxicola</name>
    <dbReference type="NCBI Taxonomy" id="2759707"/>
    <lineage>
        <taxon>Bacteria</taxon>
        <taxon>Pseudomonadati</taxon>
        <taxon>Pseudomonadota</taxon>
        <taxon>Alphaproteobacteria</taxon>
        <taxon>Sphingomonadales</taxon>
        <taxon>Sphingosinicellaceae</taxon>
        <taxon>Sandaracinobacteroides</taxon>
    </lineage>
</organism>
<protein>
    <submittedName>
        <fullName evidence="16">TonB-dependent receptor</fullName>
    </submittedName>
</protein>
<evidence type="ECO:0000256" key="5">
    <source>
        <dbReference type="ARBA" id="ARBA00022692"/>
    </source>
</evidence>
<sequence length="897" mass="97135">MLTPRTITQVSLAALALSMLGGTALFAQAAPAPTVAEADVEEIIVTARKRAENLQEVPLAISAFTASRIEEQGIKSIADIAQQTPGLSFRQAFGRNGDRPVIRGMSNIQGNPNAAFFVDGIFFTGSISAFNLDNLERVEVIKGPQAALFGRATFAGAINFITRQPDNTPRGRLSVTFGEDGLQEYTGYVSGPLITDKLWASVDAKFYRFAGQYTNLVDPEEKLGREKSLSYGLTLRAAPTENLTITARYSRSQDNDGAYAIGRLNWVPGQTAAVPGVLGINNNALNCFLPNLRPGVFGPAPALRPVADNRARGYNCGQLNTPTQFALNSNIFRQAGIDDALNRDILRSYVKVEYDLNDWTLTGTGAYNRRRQTVATDQDYSDLRSPGFETIDRSGTKDYTLEFRVASPAASRVRGLAGVYYYREKDLPGNYSASLPAVVPPPPAVPFTRNSVFLGSVKNRAVFGQLEVDITDTLTASAEARYQVEDLTTSGTSSTVVAGQTFTRSIVAPLGVAQYKSFLPRFTVNWKATDDVMLYGVVARGNKPGGFNSGVYSALYEDSEVARLVGLGLDTFREESSWNYEIGAKTQFMDRRVTVNVAAYNIEWKNQQLTQTIQVARRDGVLGSVSFTSNVGKSRVRGFELESSAKVTDWLELRLGYAFQDAKIRDFVADDQADLYITAADINTLNSTAPLPAFIPAPSLAGTGLTSFAPCLGASPDPRCTAPILTYAQGYLTQLNAATPARFAAVNALLAARGNAAGNSLPRVPKHQITLGGTINVPITDTVKALFTANLAYESKRYIQVDNLGWSGDSYNLGLRAGVEFDGFSITAFMTNALNDRTPVDILRSIDNRQTYFRPALRPGEATANLGGVNVSSANLRDFAVTAPRLRNFGVTAAYKF</sequence>
<evidence type="ECO:0000256" key="4">
    <source>
        <dbReference type="ARBA" id="ARBA00022496"/>
    </source>
</evidence>
<keyword evidence="17" id="KW-1185">Reference proteome</keyword>
<keyword evidence="4" id="KW-0410">Iron transport</keyword>
<name>A0A7G5IJA0_9SPHN</name>
<evidence type="ECO:0000256" key="12">
    <source>
        <dbReference type="RuleBase" id="RU003357"/>
    </source>
</evidence>
<keyword evidence="13" id="KW-0732">Signal</keyword>
<keyword evidence="7" id="KW-0406">Ion transport</keyword>
<feature type="domain" description="TonB-dependent receptor plug" evidence="15">
    <location>
        <begin position="54"/>
        <end position="157"/>
    </location>
</feature>
<dbReference type="GO" id="GO:0006826">
    <property type="term" value="P:iron ion transport"/>
    <property type="evidence" value="ECO:0007669"/>
    <property type="project" value="UniProtKB-KW"/>
</dbReference>
<dbReference type="InterPro" id="IPR036942">
    <property type="entry name" value="Beta-barrel_TonB_sf"/>
</dbReference>
<feature type="domain" description="TonB-dependent receptor-like beta-barrel" evidence="14">
    <location>
        <begin position="321"/>
        <end position="670"/>
    </location>
</feature>
<evidence type="ECO:0000256" key="2">
    <source>
        <dbReference type="ARBA" id="ARBA00022448"/>
    </source>
</evidence>
<keyword evidence="2 11" id="KW-0813">Transport</keyword>
<keyword evidence="8 12" id="KW-0798">TonB box</keyword>
<evidence type="ECO:0000256" key="7">
    <source>
        <dbReference type="ARBA" id="ARBA00023065"/>
    </source>
</evidence>
<evidence type="ECO:0000313" key="17">
    <source>
        <dbReference type="Proteomes" id="UP000515292"/>
    </source>
</evidence>
<evidence type="ECO:0000256" key="10">
    <source>
        <dbReference type="ARBA" id="ARBA00023237"/>
    </source>
</evidence>
<dbReference type="Pfam" id="PF00593">
    <property type="entry name" value="TonB_dep_Rec_b-barrel"/>
    <property type="match status" value="1"/>
</dbReference>
<evidence type="ECO:0000256" key="11">
    <source>
        <dbReference type="PROSITE-ProRule" id="PRU01360"/>
    </source>
</evidence>
<accession>A0A7G5IJA0</accession>
<evidence type="ECO:0000256" key="8">
    <source>
        <dbReference type="ARBA" id="ARBA00023077"/>
    </source>
</evidence>
<evidence type="ECO:0000259" key="15">
    <source>
        <dbReference type="Pfam" id="PF07715"/>
    </source>
</evidence>
<dbReference type="Proteomes" id="UP000515292">
    <property type="component" value="Chromosome"/>
</dbReference>
<dbReference type="RefSeq" id="WP_182297265.1">
    <property type="nucleotide sequence ID" value="NZ_CP059851.1"/>
</dbReference>
<keyword evidence="3 11" id="KW-1134">Transmembrane beta strand</keyword>
<dbReference type="GO" id="GO:0009279">
    <property type="term" value="C:cell outer membrane"/>
    <property type="evidence" value="ECO:0007669"/>
    <property type="project" value="UniProtKB-SubCell"/>
</dbReference>
<dbReference type="KEGG" id="sand:H3309_02760"/>
<proteinExistence type="inferred from homology"/>
<dbReference type="AlphaFoldDB" id="A0A7G5IJA0"/>
<dbReference type="InterPro" id="IPR012910">
    <property type="entry name" value="Plug_dom"/>
</dbReference>
<dbReference type="InterPro" id="IPR000531">
    <property type="entry name" value="Beta-barrel_TonB"/>
</dbReference>
<keyword evidence="16" id="KW-0675">Receptor</keyword>
<gene>
    <name evidence="16" type="ORF">H3309_02760</name>
</gene>